<dbReference type="Proteomes" id="UP000007148">
    <property type="component" value="Unassembled WGS sequence"/>
</dbReference>
<evidence type="ECO:0000313" key="3">
    <source>
        <dbReference type="Proteomes" id="UP000007148"/>
    </source>
</evidence>
<dbReference type="InParanoid" id="G4TGS2"/>
<dbReference type="OrthoDB" id="10019231at2759"/>
<sequence length="274" mass="30212">MTICANCVSGHVLPGDPTGSTDPASGYYLALRNPAIAGRADANKTAIVLLTDIIGLRLKNAKLLADRFAQRLGYDVYVPDLFDGHPPVRLIDDEANLRKFIPDEPGAKFSLWNRFQFLFLILRCAPGLWKTRPSIGRERVQAFIRDLKENKGYEKIGVIGYCYGGGIAIKLAMQKGMVDAVVSCHPGPVWLDDFPRVVVPFALLCPEEDEWLSPAKRDRAEAALKVLKNVPTKVQTFSGTVHGFCCRPALGIPKVQTAFEGAFEEGVAWFQTHL</sequence>
<dbReference type="EMBL" id="CAFZ01000085">
    <property type="protein sequence ID" value="CCA70526.1"/>
    <property type="molecule type" value="Genomic_DNA"/>
</dbReference>
<dbReference type="Pfam" id="PF01738">
    <property type="entry name" value="DLH"/>
    <property type="match status" value="1"/>
</dbReference>
<dbReference type="PANTHER" id="PTHR17630:SF44">
    <property type="entry name" value="PROTEIN AIM2"/>
    <property type="match status" value="1"/>
</dbReference>
<name>G4TGS2_SERID</name>
<keyword evidence="2" id="KW-0378">Hydrolase</keyword>
<accession>G4TGS2</accession>
<dbReference type="STRING" id="1109443.G4TGS2"/>
<dbReference type="HOGENOM" id="CLU_054590_2_0_1"/>
<evidence type="ECO:0000313" key="2">
    <source>
        <dbReference type="EMBL" id="CCA70526.1"/>
    </source>
</evidence>
<dbReference type="eggNOG" id="KOG3043">
    <property type="taxonomic scope" value="Eukaryota"/>
</dbReference>
<dbReference type="InterPro" id="IPR029058">
    <property type="entry name" value="AB_hydrolase_fold"/>
</dbReference>
<dbReference type="SUPFAM" id="SSF53474">
    <property type="entry name" value="alpha/beta-Hydrolases"/>
    <property type="match status" value="1"/>
</dbReference>
<evidence type="ECO:0000259" key="1">
    <source>
        <dbReference type="Pfam" id="PF01738"/>
    </source>
</evidence>
<dbReference type="Gene3D" id="3.40.50.1820">
    <property type="entry name" value="alpha/beta hydrolase"/>
    <property type="match status" value="1"/>
</dbReference>
<proteinExistence type="predicted"/>
<dbReference type="InterPro" id="IPR002925">
    <property type="entry name" value="Dienelactn_hydro"/>
</dbReference>
<dbReference type="AlphaFoldDB" id="G4TGS2"/>
<dbReference type="GO" id="GO:0016787">
    <property type="term" value="F:hydrolase activity"/>
    <property type="evidence" value="ECO:0007669"/>
    <property type="project" value="UniProtKB-KW"/>
</dbReference>
<dbReference type="OMA" id="VICHPAK"/>
<reference evidence="2 3" key="1">
    <citation type="journal article" date="2011" name="PLoS Pathog.">
        <title>Endophytic Life Strategies Decoded by Genome and Transcriptome Analyses of the Mutualistic Root Symbiont Piriformospora indica.</title>
        <authorList>
            <person name="Zuccaro A."/>
            <person name="Lahrmann U."/>
            <person name="Guldener U."/>
            <person name="Langen G."/>
            <person name="Pfiffi S."/>
            <person name="Biedenkopf D."/>
            <person name="Wong P."/>
            <person name="Samans B."/>
            <person name="Grimm C."/>
            <person name="Basiewicz M."/>
            <person name="Murat C."/>
            <person name="Martin F."/>
            <person name="Kogel K.H."/>
        </authorList>
    </citation>
    <scope>NUCLEOTIDE SEQUENCE [LARGE SCALE GENOMIC DNA]</scope>
    <source>
        <strain evidence="2 3">DSM 11827</strain>
    </source>
</reference>
<gene>
    <name evidence="2" type="ORF">PIIN_04463</name>
</gene>
<comment type="caution">
    <text evidence="2">The sequence shown here is derived from an EMBL/GenBank/DDBJ whole genome shotgun (WGS) entry which is preliminary data.</text>
</comment>
<feature type="domain" description="Dienelactone hydrolase" evidence="1">
    <location>
        <begin position="37"/>
        <end position="273"/>
    </location>
</feature>
<protein>
    <submittedName>
        <fullName evidence="2">Related to dienelactone hydrolase endo-1,3,1,4-beta-D-glucanase-Laccaria bicolor</fullName>
    </submittedName>
</protein>
<organism evidence="2 3">
    <name type="scientific">Serendipita indica (strain DSM 11827)</name>
    <name type="common">Root endophyte fungus</name>
    <name type="synonym">Piriformospora indica</name>
    <dbReference type="NCBI Taxonomy" id="1109443"/>
    <lineage>
        <taxon>Eukaryota</taxon>
        <taxon>Fungi</taxon>
        <taxon>Dikarya</taxon>
        <taxon>Basidiomycota</taxon>
        <taxon>Agaricomycotina</taxon>
        <taxon>Agaricomycetes</taxon>
        <taxon>Sebacinales</taxon>
        <taxon>Serendipitaceae</taxon>
        <taxon>Serendipita</taxon>
    </lineage>
</organism>
<keyword evidence="3" id="KW-1185">Reference proteome</keyword>
<dbReference type="PANTHER" id="PTHR17630">
    <property type="entry name" value="DIENELACTONE HYDROLASE"/>
    <property type="match status" value="1"/>
</dbReference>